<feature type="domain" description="N-acetyltransferase" evidence="1">
    <location>
        <begin position="136"/>
        <end position="282"/>
    </location>
</feature>
<dbReference type="InterPro" id="IPR022525">
    <property type="entry name" value="GNAT_AblB"/>
</dbReference>
<dbReference type="GO" id="GO:0008080">
    <property type="term" value="F:N-acetyltransferase activity"/>
    <property type="evidence" value="ECO:0007669"/>
    <property type="project" value="InterPro"/>
</dbReference>
<dbReference type="InterPro" id="IPR000182">
    <property type="entry name" value="GNAT_dom"/>
</dbReference>
<dbReference type="Proteomes" id="UP000003860">
    <property type="component" value="Unassembled WGS sequence"/>
</dbReference>
<dbReference type="RefSeq" id="WP_004619431.1">
    <property type="nucleotide sequence ID" value="NZ_ACXX02000007.1"/>
</dbReference>
<dbReference type="InterPro" id="IPR016181">
    <property type="entry name" value="Acyl_CoA_acyltransferase"/>
</dbReference>
<evidence type="ECO:0000313" key="2">
    <source>
        <dbReference type="EMBL" id="EGD47548.1"/>
    </source>
</evidence>
<evidence type="ECO:0000259" key="1">
    <source>
        <dbReference type="PROSITE" id="PS51186"/>
    </source>
</evidence>
<name>F1TDB0_9FIRM</name>
<dbReference type="OrthoDB" id="9790652at2"/>
<dbReference type="Pfam" id="PF00583">
    <property type="entry name" value="Acetyltransf_1"/>
    <property type="match status" value="1"/>
</dbReference>
<protein>
    <submittedName>
        <fullName evidence="2">GCN5-related N-acetyltransferase</fullName>
    </submittedName>
</protein>
<dbReference type="SUPFAM" id="SSF55729">
    <property type="entry name" value="Acyl-CoA N-acyltransferases (Nat)"/>
    <property type="match status" value="1"/>
</dbReference>
<reference evidence="2" key="1">
    <citation type="submission" date="2009-07" db="EMBL/GenBank/DDBJ databases">
        <authorList>
            <consortium name="US DOE Joint Genome Institute (JGI-PGF)"/>
            <person name="Lucas S."/>
            <person name="Copeland A."/>
            <person name="Lapidus A."/>
            <person name="Glavina del Rio T."/>
            <person name="Tice H."/>
            <person name="Bruce D."/>
            <person name="Goodwin L."/>
            <person name="Pitluck S."/>
            <person name="Larimer F."/>
            <person name="Land M.L."/>
            <person name="Mouttaki H."/>
            <person name="He Z."/>
            <person name="Zhou J."/>
            <person name="Hemme C.L."/>
        </authorList>
    </citation>
    <scope>NUCLEOTIDE SEQUENCE [LARGE SCALE GENOMIC DNA]</scope>
    <source>
        <strain evidence="2">DSM 2782</strain>
    </source>
</reference>
<gene>
    <name evidence="2" type="ORF">Cpap_1740</name>
</gene>
<dbReference type="STRING" id="588581.Cpap_1740"/>
<dbReference type="eggNOG" id="COG0456">
    <property type="taxonomic scope" value="Bacteria"/>
</dbReference>
<reference evidence="2" key="2">
    <citation type="submission" date="2011-01" db="EMBL/GenBank/DDBJ databases">
        <title>The Non-contiguous Finished genome of Clostridium papyrosolvens.</title>
        <authorList>
            <person name="Lucas S."/>
            <person name="Copeland A."/>
            <person name="Lapidus A."/>
            <person name="Cheng J.-F."/>
            <person name="Goodwin L."/>
            <person name="Pitluck S."/>
            <person name="Misra M."/>
            <person name="Chertkov O."/>
            <person name="Detter J.C."/>
            <person name="Han C."/>
            <person name="Tapia R."/>
            <person name="Land M."/>
            <person name="Hauser L."/>
            <person name="Kyrpides N."/>
            <person name="Ivanova N."/>
            <person name="Pagani I."/>
            <person name="Mouttaki H."/>
            <person name="He Z."/>
            <person name="Zhou J."/>
            <person name="Hemme C.L."/>
            <person name="Woyke T."/>
        </authorList>
    </citation>
    <scope>NUCLEOTIDE SEQUENCE [LARGE SCALE GENOMIC DNA]</scope>
    <source>
        <strain evidence="2">DSM 2782</strain>
    </source>
</reference>
<organism evidence="2 3">
    <name type="scientific">Ruminiclostridium papyrosolvens DSM 2782</name>
    <dbReference type="NCBI Taxonomy" id="588581"/>
    <lineage>
        <taxon>Bacteria</taxon>
        <taxon>Bacillati</taxon>
        <taxon>Bacillota</taxon>
        <taxon>Clostridia</taxon>
        <taxon>Eubacteriales</taxon>
        <taxon>Oscillospiraceae</taxon>
        <taxon>Ruminiclostridium</taxon>
    </lineage>
</organism>
<evidence type="ECO:0000313" key="3">
    <source>
        <dbReference type="Proteomes" id="UP000003860"/>
    </source>
</evidence>
<comment type="caution">
    <text evidence="2">The sequence shown here is derived from an EMBL/GenBank/DDBJ whole genome shotgun (WGS) entry which is preliminary data.</text>
</comment>
<keyword evidence="3" id="KW-1185">Reference proteome</keyword>
<dbReference type="PROSITE" id="PS51186">
    <property type="entry name" value="GNAT"/>
    <property type="match status" value="1"/>
</dbReference>
<dbReference type="NCBIfam" id="TIGR03827">
    <property type="entry name" value="GNAT_ablB"/>
    <property type="match status" value="1"/>
</dbReference>
<accession>F1TDB0</accession>
<dbReference type="CDD" id="cd04301">
    <property type="entry name" value="NAT_SF"/>
    <property type="match status" value="1"/>
</dbReference>
<proteinExistence type="predicted"/>
<dbReference type="Gene3D" id="3.40.630.30">
    <property type="match status" value="1"/>
</dbReference>
<sequence>MTLLNHKLHENNQLIYYSNIDKVKIFIDQINKRLKILDYDNISTREILNILDFAKEIELGKVITNCRIKNLDTFRNLHFKVEGLINGFFDGEDAYCVSYFIDKEREISDFIQKENEILENTTLYSTNSRPTDTIKYTIRRAESNDIPEMARLFSSVFSTYPTPIFNEVYLSKIINRQTIFKVAVENGKIISIASAELDLLNMNAEITDCATQPDYRGKGLLTSIIESLEQELTNKGFKSFYSLARAINPGINKSLSKLNYRYRGRLINNCHICGRYEDMNIWVKNI</sequence>
<dbReference type="EMBL" id="ACXX02000007">
    <property type="protein sequence ID" value="EGD47548.1"/>
    <property type="molecule type" value="Genomic_DNA"/>
</dbReference>
<dbReference type="AlphaFoldDB" id="F1TDB0"/>